<protein>
    <recommendedName>
        <fullName evidence="1">NodB homology domain-containing protein</fullName>
    </recommendedName>
</protein>
<dbReference type="PANTHER" id="PTHR47561:SF1">
    <property type="entry name" value="POLYSACCHARIDE DEACETYLASE FAMILY PROTEIN (AFU_ORTHOLOGUE AFUA_6G05030)"/>
    <property type="match status" value="1"/>
</dbReference>
<dbReference type="PROSITE" id="PS51677">
    <property type="entry name" value="NODB"/>
    <property type="match status" value="1"/>
</dbReference>
<name>A0A0F8X337_9ZZZZ</name>
<evidence type="ECO:0000259" key="1">
    <source>
        <dbReference type="PROSITE" id="PS51677"/>
    </source>
</evidence>
<sequence length="215" mass="25082">MGKASAWLKHLRMRRGITIVSQAFFMWKLHQTPFEELTNNIFDVLNKYDTFFTFPTVAYTAKQDVSLIRTIVQNGHEIASHGYKHVRYQFLPKEIQEQDMKTSIETFKKIGINVTGFRAPYNMYNEDTPHLLEKYGFLWDGGIGYKPENRKSNSFFKVKLNNRDSTFTCIPLNLYTDDLLIDVLKLDSEHMSRVFSKVLDHTKSNGGLVMFDLHP</sequence>
<dbReference type="AlphaFoldDB" id="A0A0F8X337"/>
<gene>
    <name evidence="2" type="ORF">LCGC14_2993590</name>
</gene>
<dbReference type="SUPFAM" id="SSF88713">
    <property type="entry name" value="Glycoside hydrolase/deacetylase"/>
    <property type="match status" value="1"/>
</dbReference>
<dbReference type="Pfam" id="PF01522">
    <property type="entry name" value="Polysacc_deac_1"/>
    <property type="match status" value="1"/>
</dbReference>
<feature type="non-terminal residue" evidence="2">
    <location>
        <position position="215"/>
    </location>
</feature>
<proteinExistence type="predicted"/>
<dbReference type="Gene3D" id="3.20.20.370">
    <property type="entry name" value="Glycoside hydrolase/deacetylase"/>
    <property type="match status" value="1"/>
</dbReference>
<dbReference type="EMBL" id="LAZR01061478">
    <property type="protein sequence ID" value="KKK63507.1"/>
    <property type="molecule type" value="Genomic_DNA"/>
</dbReference>
<dbReference type="PANTHER" id="PTHR47561">
    <property type="entry name" value="POLYSACCHARIDE DEACETYLASE FAMILY PROTEIN (AFU_ORTHOLOGUE AFUA_6G05030)"/>
    <property type="match status" value="1"/>
</dbReference>
<reference evidence="2" key="1">
    <citation type="journal article" date="2015" name="Nature">
        <title>Complex archaea that bridge the gap between prokaryotes and eukaryotes.</title>
        <authorList>
            <person name="Spang A."/>
            <person name="Saw J.H."/>
            <person name="Jorgensen S.L."/>
            <person name="Zaremba-Niedzwiedzka K."/>
            <person name="Martijn J."/>
            <person name="Lind A.E."/>
            <person name="van Eijk R."/>
            <person name="Schleper C."/>
            <person name="Guy L."/>
            <person name="Ettema T.J."/>
        </authorList>
    </citation>
    <scope>NUCLEOTIDE SEQUENCE</scope>
</reference>
<dbReference type="GO" id="GO:0016810">
    <property type="term" value="F:hydrolase activity, acting on carbon-nitrogen (but not peptide) bonds"/>
    <property type="evidence" value="ECO:0007669"/>
    <property type="project" value="InterPro"/>
</dbReference>
<accession>A0A0F8X337</accession>
<organism evidence="2">
    <name type="scientific">marine sediment metagenome</name>
    <dbReference type="NCBI Taxonomy" id="412755"/>
    <lineage>
        <taxon>unclassified sequences</taxon>
        <taxon>metagenomes</taxon>
        <taxon>ecological metagenomes</taxon>
    </lineage>
</organism>
<dbReference type="InterPro" id="IPR011330">
    <property type="entry name" value="Glyco_hydro/deAcase_b/a-brl"/>
</dbReference>
<comment type="caution">
    <text evidence="2">The sequence shown here is derived from an EMBL/GenBank/DDBJ whole genome shotgun (WGS) entry which is preliminary data.</text>
</comment>
<dbReference type="InterPro" id="IPR002509">
    <property type="entry name" value="NODB_dom"/>
</dbReference>
<feature type="domain" description="NodB homology" evidence="1">
    <location>
        <begin position="18"/>
        <end position="215"/>
    </location>
</feature>
<dbReference type="GO" id="GO:0005975">
    <property type="term" value="P:carbohydrate metabolic process"/>
    <property type="evidence" value="ECO:0007669"/>
    <property type="project" value="InterPro"/>
</dbReference>
<evidence type="ECO:0000313" key="2">
    <source>
        <dbReference type="EMBL" id="KKK63507.1"/>
    </source>
</evidence>